<protein>
    <submittedName>
        <fullName evidence="1">Uncharacterized protein</fullName>
    </submittedName>
</protein>
<keyword evidence="2" id="KW-1185">Reference proteome</keyword>
<comment type="caution">
    <text evidence="1">The sequence shown here is derived from an EMBL/GenBank/DDBJ whole genome shotgun (WGS) entry which is preliminary data.</text>
</comment>
<organism evidence="1 2">
    <name type="scientific">Blattamonas nauphoetae</name>
    <dbReference type="NCBI Taxonomy" id="2049346"/>
    <lineage>
        <taxon>Eukaryota</taxon>
        <taxon>Metamonada</taxon>
        <taxon>Preaxostyla</taxon>
        <taxon>Oxymonadida</taxon>
        <taxon>Blattamonas</taxon>
    </lineage>
</organism>
<evidence type="ECO:0000313" key="2">
    <source>
        <dbReference type="Proteomes" id="UP001281761"/>
    </source>
</evidence>
<accession>A0ABQ9YAM3</accession>
<name>A0ABQ9YAM3_9EUKA</name>
<proteinExistence type="predicted"/>
<dbReference type="EMBL" id="JARBJD010000020">
    <property type="protein sequence ID" value="KAK2960822.1"/>
    <property type="molecule type" value="Genomic_DNA"/>
</dbReference>
<reference evidence="1 2" key="1">
    <citation type="journal article" date="2022" name="bioRxiv">
        <title>Genomics of Preaxostyla Flagellates Illuminates Evolutionary Transitions and the Path Towards Mitochondrial Loss.</title>
        <authorList>
            <person name="Novak L.V.F."/>
            <person name="Treitli S.C."/>
            <person name="Pyrih J."/>
            <person name="Halakuc P."/>
            <person name="Pipaliya S.V."/>
            <person name="Vacek V."/>
            <person name="Brzon O."/>
            <person name="Soukal P."/>
            <person name="Eme L."/>
            <person name="Dacks J.B."/>
            <person name="Karnkowska A."/>
            <person name="Elias M."/>
            <person name="Hampl V."/>
        </authorList>
    </citation>
    <scope>NUCLEOTIDE SEQUENCE [LARGE SCALE GENOMIC DNA]</scope>
    <source>
        <strain evidence="1">NAU3</strain>
        <tissue evidence="1">Gut</tissue>
    </source>
</reference>
<gene>
    <name evidence="1" type="ORF">BLNAU_4219</name>
</gene>
<dbReference type="Proteomes" id="UP001281761">
    <property type="component" value="Unassembled WGS sequence"/>
</dbReference>
<evidence type="ECO:0000313" key="1">
    <source>
        <dbReference type="EMBL" id="KAK2960822.1"/>
    </source>
</evidence>
<sequence length="266" mass="29406">MIDANPVYSEDEKSATVSLSGVKMAGQFMLTLSINSSSSTTVEIPASFDVNGNGKCVGTLFDSLEPSNVNLFYNTSYTVVGVMSDEGSVFIEQDLEFSTMAEPTRVMNITRGEFVDTEKTTVDLSFVFVAAEKSSEYTFAVKSIESDETPAHATTFTVESDENGETKACRIGLYGLEQPSLSWNGQLKFEKEYEVVSFRDVSPSNRSPLRLTKLLCLPVRSRWIHNKQQGAPEDTHFNTATTHTTIHIARSQDNHGREAKRRDLAA</sequence>